<dbReference type="GO" id="GO:0016491">
    <property type="term" value="F:oxidoreductase activity"/>
    <property type="evidence" value="ECO:0007669"/>
    <property type="project" value="UniProtKB-KW"/>
</dbReference>
<dbReference type="Gene3D" id="2.140.10.10">
    <property type="entry name" value="Quinoprotein alcohol dehydrogenase-like superfamily"/>
    <property type="match status" value="1"/>
</dbReference>
<dbReference type="InterPro" id="IPR009056">
    <property type="entry name" value="Cyt_c-like_dom"/>
</dbReference>
<dbReference type="Gene3D" id="1.10.760.10">
    <property type="entry name" value="Cytochrome c-like domain"/>
    <property type="match status" value="1"/>
</dbReference>
<dbReference type="InterPro" id="IPR018391">
    <property type="entry name" value="PQQ_b-propeller_rpt"/>
</dbReference>
<accession>A0A0F9Y4T3</accession>
<gene>
    <name evidence="9" type="ORF">LCGC14_0061230</name>
</gene>
<dbReference type="AlphaFoldDB" id="A0A0F9Y4T3"/>
<evidence type="ECO:0000256" key="5">
    <source>
        <dbReference type="ARBA" id="ARBA00022729"/>
    </source>
</evidence>
<dbReference type="PROSITE" id="PS51007">
    <property type="entry name" value="CYTC"/>
    <property type="match status" value="1"/>
</dbReference>
<keyword evidence="7" id="KW-0408">Iron</keyword>
<dbReference type="SMART" id="SM00564">
    <property type="entry name" value="PQQ"/>
    <property type="match status" value="5"/>
</dbReference>
<feature type="domain" description="Cytochrome c" evidence="8">
    <location>
        <begin position="51"/>
        <end position="130"/>
    </location>
</feature>
<dbReference type="InterPro" id="IPR036909">
    <property type="entry name" value="Cyt_c-like_dom_sf"/>
</dbReference>
<comment type="similarity">
    <text evidence="2">Belongs to the bacterial PQQ dehydrogenase family.</text>
</comment>
<keyword evidence="5" id="KW-0732">Signal</keyword>
<keyword evidence="3" id="KW-0349">Heme</keyword>
<proteinExistence type="inferred from homology"/>
<dbReference type="SUPFAM" id="SSF50998">
    <property type="entry name" value="Quinoprotein alcohol dehydrogenase-like"/>
    <property type="match status" value="1"/>
</dbReference>
<dbReference type="InterPro" id="IPR002372">
    <property type="entry name" value="PQQ_rpt_dom"/>
</dbReference>
<evidence type="ECO:0000256" key="1">
    <source>
        <dbReference type="ARBA" id="ARBA00001931"/>
    </source>
</evidence>
<evidence type="ECO:0000256" key="7">
    <source>
        <dbReference type="ARBA" id="ARBA00023004"/>
    </source>
</evidence>
<evidence type="ECO:0000313" key="9">
    <source>
        <dbReference type="EMBL" id="KKO06937.1"/>
    </source>
</evidence>
<dbReference type="Pfam" id="PF01011">
    <property type="entry name" value="PQQ"/>
    <property type="match status" value="2"/>
</dbReference>
<evidence type="ECO:0000256" key="4">
    <source>
        <dbReference type="ARBA" id="ARBA00022723"/>
    </source>
</evidence>
<dbReference type="PANTHER" id="PTHR32303:SF20">
    <property type="entry name" value="QUINOPROTEIN ETHANOL DEHYDROGENASE"/>
    <property type="match status" value="1"/>
</dbReference>
<evidence type="ECO:0000256" key="6">
    <source>
        <dbReference type="ARBA" id="ARBA00023002"/>
    </source>
</evidence>
<dbReference type="EMBL" id="LAZR01000014">
    <property type="protein sequence ID" value="KKO06937.1"/>
    <property type="molecule type" value="Genomic_DNA"/>
</dbReference>
<comment type="cofactor">
    <cofactor evidence="1">
        <name>pyrroloquinoline quinone</name>
        <dbReference type="ChEBI" id="CHEBI:58442"/>
    </cofactor>
</comment>
<dbReference type="InterPro" id="IPR011047">
    <property type="entry name" value="Quinoprotein_ADH-like_sf"/>
</dbReference>
<keyword evidence="6" id="KW-0560">Oxidoreductase</keyword>
<name>A0A0F9Y4T3_9ZZZZ</name>
<dbReference type="PANTHER" id="PTHR32303">
    <property type="entry name" value="QUINOPROTEIN ALCOHOL DEHYDROGENASE (CYTOCHROME C)"/>
    <property type="match status" value="1"/>
</dbReference>
<comment type="caution">
    <text evidence="9">The sequence shown here is derived from an EMBL/GenBank/DDBJ whole genome shotgun (WGS) entry which is preliminary data.</text>
</comment>
<sequence length="714" mass="75850">MLHAKTNPATRCWLPVLAATSIMLTVSACSGIESAAEAGQPGNTAATFTAGQAQQGEVGYQTYCASCHGASLNGGAAGPALSGQAFTTRWGGQASSALIQLISTSMPPGGAPALRTTDYVNISAHILDSNGVAAGSMPLSADTATALNDMPRSATLAGTPAAMDRDNAAPTGVTVAGTIANFEPVSAAALANPSPDDWLMWRGNPQAWSYSELAQINLTNVEDLQLEWVWNMHTGDSEPAPIVYDGIMFLINPGNVVQALDARDGELIWEHAAGPATGEDMRNIAIHGDKIIQATTDARLIALDARTGEQVWEATIADSDKGFANSSGPLIADDKVIIGLAGCASYIPENCYISAYDVDTGELAWRFDTIAKAGEAGGDTWGGLEDIFRAGGETWITGSYDPESRLTYWGVAQAKPWAPPSRHMSIHDAGLYTNSTLAIDVDTGELAWHFQHVPGEALDLDEVFERVLVDRDGRKLVLSIGKHGILWKNDRETGEFLGYTETMYQNVFSHIDPDTGAVTYRDDIINAQLDEWVNACPSSAGGKNWHAMSYHAPTGALIAPLSQTCLDNRARAVELVEGSGGLASNRRFHEMPGTNGNLGKLAAYDVSSLTELWSYEQRASFITGVLSTAGDLAFVGDLDRRFRAFDVRNGEIVWETRLGTAVQGHPLTFSIDGKQYIAVTTANGGTSPRMVPRAVAPDLSPPADGNAVYVFSLP</sequence>
<dbReference type="SUPFAM" id="SSF46626">
    <property type="entry name" value="Cytochrome c"/>
    <property type="match status" value="1"/>
</dbReference>
<dbReference type="GO" id="GO:0020037">
    <property type="term" value="F:heme binding"/>
    <property type="evidence" value="ECO:0007669"/>
    <property type="project" value="InterPro"/>
</dbReference>
<dbReference type="GO" id="GO:0009055">
    <property type="term" value="F:electron transfer activity"/>
    <property type="evidence" value="ECO:0007669"/>
    <property type="project" value="InterPro"/>
</dbReference>
<evidence type="ECO:0000259" key="8">
    <source>
        <dbReference type="PROSITE" id="PS51007"/>
    </source>
</evidence>
<evidence type="ECO:0000256" key="2">
    <source>
        <dbReference type="ARBA" id="ARBA00008156"/>
    </source>
</evidence>
<dbReference type="Pfam" id="PF13442">
    <property type="entry name" value="Cytochrome_CBB3"/>
    <property type="match status" value="1"/>
</dbReference>
<protein>
    <recommendedName>
        <fullName evidence="8">Cytochrome c domain-containing protein</fullName>
    </recommendedName>
</protein>
<keyword evidence="4" id="KW-0479">Metal-binding</keyword>
<organism evidence="9">
    <name type="scientific">marine sediment metagenome</name>
    <dbReference type="NCBI Taxonomy" id="412755"/>
    <lineage>
        <taxon>unclassified sequences</taxon>
        <taxon>metagenomes</taxon>
        <taxon>ecological metagenomes</taxon>
    </lineage>
</organism>
<reference evidence="9" key="1">
    <citation type="journal article" date="2015" name="Nature">
        <title>Complex archaea that bridge the gap between prokaryotes and eukaryotes.</title>
        <authorList>
            <person name="Spang A."/>
            <person name="Saw J.H."/>
            <person name="Jorgensen S.L."/>
            <person name="Zaremba-Niedzwiedzka K."/>
            <person name="Martijn J."/>
            <person name="Lind A.E."/>
            <person name="van Eijk R."/>
            <person name="Schleper C."/>
            <person name="Guy L."/>
            <person name="Ettema T.J."/>
        </authorList>
    </citation>
    <scope>NUCLEOTIDE SEQUENCE</scope>
</reference>
<dbReference type="PROSITE" id="PS51257">
    <property type="entry name" value="PROKAR_LIPOPROTEIN"/>
    <property type="match status" value="1"/>
</dbReference>
<dbReference type="GO" id="GO:0046872">
    <property type="term" value="F:metal ion binding"/>
    <property type="evidence" value="ECO:0007669"/>
    <property type="project" value="UniProtKB-KW"/>
</dbReference>
<evidence type="ECO:0000256" key="3">
    <source>
        <dbReference type="ARBA" id="ARBA00022617"/>
    </source>
</evidence>